<evidence type="ECO:0000256" key="1">
    <source>
        <dbReference type="ARBA" id="ARBA00022737"/>
    </source>
</evidence>
<reference evidence="4" key="1">
    <citation type="journal article" date="2023" name="G3 (Bethesda)">
        <title>Whole genome assemblies of Zophobas morio and Tenebrio molitor.</title>
        <authorList>
            <person name="Kaur S."/>
            <person name="Stinson S.A."/>
            <person name="diCenzo G.C."/>
        </authorList>
    </citation>
    <scope>NUCLEOTIDE SEQUENCE</scope>
    <source>
        <strain evidence="4">QUZm001</strain>
    </source>
</reference>
<comment type="caution">
    <text evidence="4">The sequence shown here is derived from an EMBL/GenBank/DDBJ whole genome shotgun (WGS) entry which is preliminary data.</text>
</comment>
<dbReference type="SUPFAM" id="SSF48403">
    <property type="entry name" value="Ankyrin repeat"/>
    <property type="match status" value="1"/>
</dbReference>
<dbReference type="Gene3D" id="1.25.40.20">
    <property type="entry name" value="Ankyrin repeat-containing domain"/>
    <property type="match status" value="1"/>
</dbReference>
<dbReference type="InterPro" id="IPR002110">
    <property type="entry name" value="Ankyrin_rpt"/>
</dbReference>
<keyword evidence="5" id="KW-1185">Reference proteome</keyword>
<evidence type="ECO:0000256" key="2">
    <source>
        <dbReference type="ARBA" id="ARBA00023043"/>
    </source>
</evidence>
<dbReference type="Proteomes" id="UP001168821">
    <property type="component" value="Unassembled WGS sequence"/>
</dbReference>
<dbReference type="Pfam" id="PF00023">
    <property type="entry name" value="Ank"/>
    <property type="match status" value="1"/>
</dbReference>
<accession>A0AA38M8N7</accession>
<dbReference type="PANTHER" id="PTHR24198:SF165">
    <property type="entry name" value="ANKYRIN REPEAT-CONTAINING PROTEIN-RELATED"/>
    <property type="match status" value="1"/>
</dbReference>
<dbReference type="PROSITE" id="PS50088">
    <property type="entry name" value="ANK_REPEAT"/>
    <property type="match status" value="1"/>
</dbReference>
<evidence type="ECO:0000313" key="5">
    <source>
        <dbReference type="Proteomes" id="UP001168821"/>
    </source>
</evidence>
<sequence>MSSSDSQIKKKDRLIAAAKQNQVSVLSVLLDSPRWYNVRDYWGNSLLQVAILRDNIEVFDYMLSIPDFPLEFVNKEGQTALVVALECYVGNGAWMKEHFAYELIKKGACIDKVCVQGDTPYHRTLDRGYYRAAKLLIEQGADVNAPDSEDDTPLTRTLLKGTSELIMTLLVYGAQPTVLNFEQSVLYNNSFEVQETLFLYIYDEYSNLELRLEVLLKLAEAKSPLFYHIIECPIKIKIQNESLNFYFRFLCSISIDCLHLIIQKFGHYMNKVFLTKIFSVTYSCDSKGKVICLENLNVMLESVLRPSVMVFINNINTIWVFEDLRELGYKETAITQIYCYLLSYGVNIGELDLQIIYRAFGHCELFKILLHMDIQKGVILKSSVKGAMPAFVYDINMNLERFFRQQSSYNVHSAYRLRRYFAHPKLNELCYQTDQMFRYCNSAVQSFPEIPLLMELARNVFREYFVNKFNIKTCKEFYSRLNGLPISKIHKKIITYETKLY</sequence>
<dbReference type="InterPro" id="IPR036770">
    <property type="entry name" value="Ankyrin_rpt-contain_sf"/>
</dbReference>
<dbReference type="EMBL" id="JALNTZ010000007">
    <property type="protein sequence ID" value="KAJ3647034.1"/>
    <property type="molecule type" value="Genomic_DNA"/>
</dbReference>
<dbReference type="AlphaFoldDB" id="A0AA38M8N7"/>
<evidence type="ECO:0000256" key="3">
    <source>
        <dbReference type="PROSITE-ProRule" id="PRU00023"/>
    </source>
</evidence>
<name>A0AA38M8N7_9CUCU</name>
<dbReference type="PROSITE" id="PS50297">
    <property type="entry name" value="ANK_REP_REGION"/>
    <property type="match status" value="1"/>
</dbReference>
<dbReference type="PANTHER" id="PTHR24198">
    <property type="entry name" value="ANKYRIN REPEAT AND PROTEIN KINASE DOMAIN-CONTAINING PROTEIN"/>
    <property type="match status" value="1"/>
</dbReference>
<feature type="repeat" description="ANK" evidence="3">
    <location>
        <begin position="116"/>
        <end position="148"/>
    </location>
</feature>
<keyword evidence="2 3" id="KW-0040">ANK repeat</keyword>
<gene>
    <name evidence="4" type="ORF">Zmor_024583</name>
</gene>
<keyword evidence="1" id="KW-0677">Repeat</keyword>
<protein>
    <submittedName>
        <fullName evidence="4">Uncharacterized protein</fullName>
    </submittedName>
</protein>
<evidence type="ECO:0000313" key="4">
    <source>
        <dbReference type="EMBL" id="KAJ3647034.1"/>
    </source>
</evidence>
<dbReference type="SMART" id="SM00248">
    <property type="entry name" value="ANK"/>
    <property type="match status" value="5"/>
</dbReference>
<organism evidence="4 5">
    <name type="scientific">Zophobas morio</name>
    <dbReference type="NCBI Taxonomy" id="2755281"/>
    <lineage>
        <taxon>Eukaryota</taxon>
        <taxon>Metazoa</taxon>
        <taxon>Ecdysozoa</taxon>
        <taxon>Arthropoda</taxon>
        <taxon>Hexapoda</taxon>
        <taxon>Insecta</taxon>
        <taxon>Pterygota</taxon>
        <taxon>Neoptera</taxon>
        <taxon>Endopterygota</taxon>
        <taxon>Coleoptera</taxon>
        <taxon>Polyphaga</taxon>
        <taxon>Cucujiformia</taxon>
        <taxon>Tenebrionidae</taxon>
        <taxon>Zophobas</taxon>
    </lineage>
</organism>
<proteinExistence type="predicted"/>